<keyword evidence="7 8" id="KW-0378">Hydrolase</keyword>
<evidence type="ECO:0000256" key="9">
    <source>
        <dbReference type="RuleBase" id="RU003653"/>
    </source>
</evidence>
<gene>
    <name evidence="12" type="ORF">LTR69_004457</name>
</gene>
<dbReference type="EC" id="3.4.11.18" evidence="8"/>
<evidence type="ECO:0000256" key="8">
    <source>
        <dbReference type="HAMAP-Rule" id="MF_03175"/>
    </source>
</evidence>
<dbReference type="PRINTS" id="PR00599">
    <property type="entry name" value="MAPEPTIDASE"/>
</dbReference>
<dbReference type="Pfam" id="PF00557">
    <property type="entry name" value="Peptidase_M24"/>
    <property type="match status" value="1"/>
</dbReference>
<evidence type="ECO:0000256" key="3">
    <source>
        <dbReference type="ARBA" id="ARBA00022438"/>
    </source>
</evidence>
<comment type="similarity">
    <text evidence="8">Belongs to the peptidase M24A family. Methionine aminopeptidase eukaryotic type 2 subfamily.</text>
</comment>
<feature type="binding site" evidence="8">
    <location>
        <position position="466"/>
    </location>
    <ligand>
        <name>a divalent metal cation</name>
        <dbReference type="ChEBI" id="CHEBI:60240"/>
        <label>2</label>
        <note>catalytic</note>
    </ligand>
</feature>
<organism evidence="12 13">
    <name type="scientific">Exophiala sideris</name>
    <dbReference type="NCBI Taxonomy" id="1016849"/>
    <lineage>
        <taxon>Eukaryota</taxon>
        <taxon>Fungi</taxon>
        <taxon>Dikarya</taxon>
        <taxon>Ascomycota</taxon>
        <taxon>Pezizomycotina</taxon>
        <taxon>Eurotiomycetes</taxon>
        <taxon>Chaetothyriomycetidae</taxon>
        <taxon>Chaetothyriales</taxon>
        <taxon>Herpotrichiellaceae</taxon>
        <taxon>Exophiala</taxon>
    </lineage>
</organism>
<keyword evidence="6 8" id="KW-0479">Metal-binding</keyword>
<dbReference type="InterPro" id="IPR036005">
    <property type="entry name" value="Creatinase/aminopeptidase-like"/>
</dbReference>
<dbReference type="HAMAP" id="MF_03175">
    <property type="entry name" value="MetAP_2_euk"/>
    <property type="match status" value="1"/>
</dbReference>
<dbReference type="SUPFAM" id="SSF55920">
    <property type="entry name" value="Creatinase/aminopeptidase"/>
    <property type="match status" value="1"/>
</dbReference>
<feature type="binding site" evidence="8">
    <location>
        <position position="328"/>
    </location>
    <ligand>
        <name>substrate</name>
    </ligand>
</feature>
<dbReference type="PANTHER" id="PTHR45777:SF1">
    <property type="entry name" value="METHIONINE AMINOPEPTIDASE 2-2"/>
    <property type="match status" value="1"/>
</dbReference>
<dbReference type="InterPro" id="IPR001714">
    <property type="entry name" value="Pept_M24_MAP"/>
</dbReference>
<dbReference type="NCBIfam" id="TIGR00501">
    <property type="entry name" value="met_pdase_II"/>
    <property type="match status" value="1"/>
</dbReference>
<comment type="function">
    <text evidence="8 9">Cotranslationally removes the N-terminal methionine from nascent proteins. The N-terminal methionine is often cleaved when the second residue in the primary sequence is small and uncharged (Met-Ala-, Cys, Gly, Pro, Ser, Thr, or Val).</text>
</comment>
<proteinExistence type="inferred from homology"/>
<keyword evidence="5 8" id="KW-0645">Protease</keyword>
<evidence type="ECO:0000313" key="12">
    <source>
        <dbReference type="EMBL" id="KAK5062100.1"/>
    </source>
</evidence>
<keyword evidence="13" id="KW-1185">Reference proteome</keyword>
<dbReference type="PANTHER" id="PTHR45777">
    <property type="entry name" value="METHIONINE AMINOPEPTIDASE 2"/>
    <property type="match status" value="1"/>
</dbReference>
<reference evidence="12 13" key="1">
    <citation type="submission" date="2023-08" db="EMBL/GenBank/DDBJ databases">
        <title>Black Yeasts Isolated from many extreme environments.</title>
        <authorList>
            <person name="Coleine C."/>
            <person name="Stajich J.E."/>
            <person name="Selbmann L."/>
        </authorList>
    </citation>
    <scope>NUCLEOTIDE SEQUENCE [LARGE SCALE GENOMIC DNA]</scope>
    <source>
        <strain evidence="12 13">CCFEE 6328</strain>
    </source>
</reference>
<dbReference type="InterPro" id="IPR000994">
    <property type="entry name" value="Pept_M24"/>
</dbReference>
<evidence type="ECO:0000256" key="6">
    <source>
        <dbReference type="ARBA" id="ARBA00022723"/>
    </source>
</evidence>
<feature type="region of interest" description="Disordered" evidence="10">
    <location>
        <begin position="1"/>
        <end position="101"/>
    </location>
</feature>
<feature type="binding site" evidence="8">
    <location>
        <position position="466"/>
    </location>
    <ligand>
        <name>a divalent metal cation</name>
        <dbReference type="ChEBI" id="CHEBI:60240"/>
        <label>1</label>
    </ligand>
</feature>
<sequence length="485" mass="52899">MGSKTNGDDIPQYNGPDPSPTLNSAGGEPRGVHLARDGDGGTGGGQGDDDGGDDDDDADVNGTLPQTTSASTTDAPKKKRKKNKKKKTSPASKQSCPPRVPVSELFPLSEYINGEIQSYDSAYTNTARTTAEELRYNDRQLSQSSTFLNDYRQAAEVHRQVRYWIQETVKPGQKLMDIAMGIDDGVRALLGNSGLEPGDSLKSGMGFPTGLSLNHGVAHYTPNPGQKDTVLQQSDVMKVDFGVHINGWIVDSAFTMAFDPMYDNLLAAAKAATNAGIKTAGIDVRICDVSAAIQETMESYEVEIRGKTFPVKAVRSLCAHDIKHYRIHGGKSIPFVKNSDQTKMEEGEVFAIETFGTTGRGRLVDDDGIYGYGLNHDTPKQVTLPLVSANSLYKTIKKNFGTLVFCQRYLARLGVERYLAAVSFPLHGSSEIKSNEVKLNCLERNGIVEYYRPLADVKGSYSAQFEHTILLRESCKEVLSRGTDY</sequence>
<evidence type="ECO:0000256" key="7">
    <source>
        <dbReference type="ARBA" id="ARBA00022801"/>
    </source>
</evidence>
<feature type="binding site" evidence="8">
    <location>
        <position position="320"/>
    </location>
    <ligand>
        <name>a divalent metal cation</name>
        <dbReference type="ChEBI" id="CHEBI:60240"/>
        <label>2</label>
        <note>catalytic</note>
    </ligand>
</feature>
<feature type="compositionally biased region" description="Basic residues" evidence="10">
    <location>
        <begin position="77"/>
        <end position="88"/>
    </location>
</feature>
<protein>
    <recommendedName>
        <fullName evidence="8">Methionine aminopeptidase 2</fullName>
        <shortName evidence="8">MAP 2</shortName>
        <shortName evidence="8">MetAP 2</shortName>
        <ecNumber evidence="8">3.4.11.18</ecNumber>
    </recommendedName>
    <alternativeName>
        <fullName evidence="8">Peptidase M</fullName>
    </alternativeName>
</protein>
<dbReference type="InterPro" id="IPR018349">
    <property type="entry name" value="Pept_M24A_MAP2_BS"/>
</dbReference>
<dbReference type="Gene3D" id="3.90.230.10">
    <property type="entry name" value="Creatinase/methionine aminopeptidase superfamily"/>
    <property type="match status" value="1"/>
</dbReference>
<comment type="subcellular location">
    <subcellularLocation>
        <location evidence="8">Cytoplasm</location>
    </subcellularLocation>
</comment>
<evidence type="ECO:0000256" key="5">
    <source>
        <dbReference type="ARBA" id="ARBA00022670"/>
    </source>
</evidence>
<name>A0ABR0JE37_9EURO</name>
<dbReference type="EMBL" id="JAVRRF010000008">
    <property type="protein sequence ID" value="KAK5062100.1"/>
    <property type="molecule type" value="Genomic_DNA"/>
</dbReference>
<dbReference type="PROSITE" id="PS01202">
    <property type="entry name" value="MAP_2"/>
    <property type="match status" value="1"/>
</dbReference>
<dbReference type="InterPro" id="IPR050247">
    <property type="entry name" value="Met_Aminopeptidase_Type2"/>
</dbReference>
<feature type="compositionally biased region" description="Acidic residues" evidence="10">
    <location>
        <begin position="47"/>
        <end position="59"/>
    </location>
</feature>
<feature type="binding site" evidence="8">
    <location>
        <position position="251"/>
    </location>
    <ligand>
        <name>a divalent metal cation</name>
        <dbReference type="ChEBI" id="CHEBI:60240"/>
        <label>2</label>
        <note>catalytic</note>
    </ligand>
</feature>
<feature type="domain" description="Peptidase M24" evidence="11">
    <location>
        <begin position="151"/>
        <end position="370"/>
    </location>
</feature>
<dbReference type="Proteomes" id="UP001345691">
    <property type="component" value="Unassembled WGS sequence"/>
</dbReference>
<accession>A0ABR0JE37</accession>
<keyword evidence="4 8" id="KW-0963">Cytoplasm</keyword>
<feature type="compositionally biased region" description="Polar residues" evidence="10">
    <location>
        <begin position="63"/>
        <end position="74"/>
    </location>
</feature>
<comment type="caution">
    <text evidence="12">The sequence shown here is derived from an EMBL/GenBank/DDBJ whole genome shotgun (WGS) entry which is preliminary data.</text>
</comment>
<evidence type="ECO:0000256" key="4">
    <source>
        <dbReference type="ARBA" id="ARBA00022490"/>
    </source>
</evidence>
<comment type="cofactor">
    <cofactor evidence="2">
        <name>Fe(2+)</name>
        <dbReference type="ChEBI" id="CHEBI:29033"/>
    </cofactor>
</comment>
<dbReference type="CDD" id="cd01088">
    <property type="entry name" value="MetAP2"/>
    <property type="match status" value="1"/>
</dbReference>
<dbReference type="InterPro" id="IPR036390">
    <property type="entry name" value="WH_DNA-bd_sf"/>
</dbReference>
<dbReference type="SUPFAM" id="SSF46785">
    <property type="entry name" value="Winged helix' DNA-binding domain"/>
    <property type="match status" value="1"/>
</dbReference>
<dbReference type="Gene3D" id="1.10.10.10">
    <property type="entry name" value="Winged helix-like DNA-binding domain superfamily/Winged helix DNA-binding domain"/>
    <property type="match status" value="1"/>
</dbReference>
<feature type="compositionally biased region" description="Basic and acidic residues" evidence="10">
    <location>
        <begin position="30"/>
        <end position="39"/>
    </location>
</feature>
<comment type="catalytic activity">
    <reaction evidence="1 8 9">
        <text>Release of N-terminal amino acids, preferentially methionine, from peptides and arylamides.</text>
        <dbReference type="EC" id="3.4.11.18"/>
    </reaction>
</comment>
<evidence type="ECO:0000259" key="11">
    <source>
        <dbReference type="Pfam" id="PF00557"/>
    </source>
</evidence>
<feature type="binding site" evidence="8">
    <location>
        <position position="251"/>
    </location>
    <ligand>
        <name>a divalent metal cation</name>
        <dbReference type="ChEBI" id="CHEBI:60240"/>
        <label>1</label>
    </ligand>
</feature>
<evidence type="ECO:0000256" key="2">
    <source>
        <dbReference type="ARBA" id="ARBA00001954"/>
    </source>
</evidence>
<feature type="binding site" evidence="8">
    <location>
        <position position="353"/>
    </location>
    <ligand>
        <name>a divalent metal cation</name>
        <dbReference type="ChEBI" id="CHEBI:60240"/>
        <label>2</label>
        <note>catalytic</note>
    </ligand>
</feature>
<feature type="binding site" evidence="8">
    <location>
        <position position="240"/>
    </location>
    <ligand>
        <name>a divalent metal cation</name>
        <dbReference type="ChEBI" id="CHEBI:60240"/>
        <label>1</label>
    </ligand>
</feature>
<feature type="binding site" evidence="8">
    <location>
        <position position="219"/>
    </location>
    <ligand>
        <name>substrate</name>
    </ligand>
</feature>
<dbReference type="InterPro" id="IPR036388">
    <property type="entry name" value="WH-like_DNA-bd_sf"/>
</dbReference>
<evidence type="ECO:0000256" key="10">
    <source>
        <dbReference type="SAM" id="MobiDB-lite"/>
    </source>
</evidence>
<comment type="cofactor">
    <cofactor evidence="8">
        <name>Co(2+)</name>
        <dbReference type="ChEBI" id="CHEBI:48828"/>
    </cofactor>
    <cofactor evidence="8">
        <name>Zn(2+)</name>
        <dbReference type="ChEBI" id="CHEBI:29105"/>
    </cofactor>
    <cofactor evidence="8">
        <name>Mn(2+)</name>
        <dbReference type="ChEBI" id="CHEBI:29035"/>
    </cofactor>
    <cofactor evidence="8">
        <name>Fe(2+)</name>
        <dbReference type="ChEBI" id="CHEBI:29033"/>
    </cofactor>
    <text evidence="8">Binds 2 divalent metal cations per subunit. Has a high-affinity and a low affinity metal-binding site. The true nature of the physiological cofactor is under debate. The enzyme is active with cobalt, zinc, manganese or divalent iron ions. Most likely, methionine aminopeptidases function as mononuclear Fe(2+)-metalloproteases under physiological conditions, and the catalytically relevant metal-binding site has been assigned to the histidine-containing high-affinity site.</text>
</comment>
<keyword evidence="3 8" id="KW-0031">Aminopeptidase</keyword>
<dbReference type="InterPro" id="IPR002468">
    <property type="entry name" value="Pept_M24A_MAP2"/>
</dbReference>
<evidence type="ECO:0000256" key="1">
    <source>
        <dbReference type="ARBA" id="ARBA00000294"/>
    </source>
</evidence>
<evidence type="ECO:0000313" key="13">
    <source>
        <dbReference type="Proteomes" id="UP001345691"/>
    </source>
</evidence>